<evidence type="ECO:0000313" key="3">
    <source>
        <dbReference type="Proteomes" id="UP000594778"/>
    </source>
</evidence>
<accession>A0A7T2S7H8</accession>
<organism evidence="2 3">
    <name type="scientific">Delftia acidovorans</name>
    <name type="common">Pseudomonas acidovorans</name>
    <name type="synonym">Comamonas acidovorans</name>
    <dbReference type="NCBI Taxonomy" id="80866"/>
    <lineage>
        <taxon>Bacteria</taxon>
        <taxon>Pseudomonadati</taxon>
        <taxon>Pseudomonadota</taxon>
        <taxon>Betaproteobacteria</taxon>
        <taxon>Burkholderiales</taxon>
        <taxon>Comamonadaceae</taxon>
        <taxon>Delftia</taxon>
    </lineage>
</organism>
<dbReference type="EMBL" id="CP065668">
    <property type="protein sequence ID" value="QPS10352.1"/>
    <property type="molecule type" value="Genomic_DNA"/>
</dbReference>
<dbReference type="AlphaFoldDB" id="A0A7T2S7H8"/>
<dbReference type="Proteomes" id="UP000594778">
    <property type="component" value="Chromosome"/>
</dbReference>
<dbReference type="RefSeq" id="WP_183018488.1">
    <property type="nucleotide sequence ID" value="NZ_CP065668.1"/>
</dbReference>
<evidence type="ECO:0000313" key="2">
    <source>
        <dbReference type="EMBL" id="QPS10352.1"/>
    </source>
</evidence>
<dbReference type="SUPFAM" id="SSF50249">
    <property type="entry name" value="Nucleic acid-binding proteins"/>
    <property type="match status" value="1"/>
</dbReference>
<gene>
    <name evidence="2" type="ORF">I6G66_10295</name>
</gene>
<proteinExistence type="predicted"/>
<reference evidence="2 3" key="1">
    <citation type="submission" date="2020-12" db="EMBL/GenBank/DDBJ databases">
        <title>FDA dAtabase for Regulatory Grade micrObial Sequences (FDA-ARGOS): Supporting development and validation of Infectious Disease Dx tests.</title>
        <authorList>
            <person name="Sproer C."/>
            <person name="Gronow S."/>
            <person name="Severitt S."/>
            <person name="Schroder I."/>
            <person name="Tallon L."/>
            <person name="Sadzewicz L."/>
            <person name="Zhao X."/>
            <person name="Boylan J."/>
            <person name="Ott S."/>
            <person name="Bowen H."/>
            <person name="Vavikolanu K."/>
            <person name="Mehta A."/>
            <person name="Aluvathingal J."/>
            <person name="Nadendla S."/>
            <person name="Lowell S."/>
            <person name="Myers T."/>
            <person name="Yan Y."/>
            <person name="Sichtig H."/>
        </authorList>
    </citation>
    <scope>NUCLEOTIDE SEQUENCE [LARGE SCALE GENOMIC DNA]</scope>
    <source>
        <strain evidence="2 3">FDAARGOS_909</strain>
    </source>
</reference>
<dbReference type="InterPro" id="IPR012340">
    <property type="entry name" value="NA-bd_OB-fold"/>
</dbReference>
<dbReference type="InterPro" id="IPR022002">
    <property type="entry name" value="ChsH2_Znr"/>
</dbReference>
<dbReference type="Pfam" id="PF12172">
    <property type="entry name" value="zf-ChsH2"/>
    <property type="match status" value="1"/>
</dbReference>
<protein>
    <recommendedName>
        <fullName evidence="1">ChsH2 rubredoxin-like zinc ribbon domain-containing protein</fullName>
    </recommendedName>
</protein>
<sequence length="98" mass="10037">MSLYINACLGCGAQHFPARLRCPHCGGRAFKAQSVREARVTGVVRAHRLPNACPWNCLVELCTAGGVTLLAASAHAPPPGSLVGLSQSADGAIVVSAT</sequence>
<name>A0A7T2S7H8_DELAC</name>
<evidence type="ECO:0000259" key="1">
    <source>
        <dbReference type="Pfam" id="PF12172"/>
    </source>
</evidence>
<feature type="domain" description="ChsH2 rubredoxin-like zinc ribbon" evidence="1">
    <location>
        <begin position="7"/>
        <end position="30"/>
    </location>
</feature>